<evidence type="ECO:0000313" key="2">
    <source>
        <dbReference type="Proteomes" id="UP001497680"/>
    </source>
</evidence>
<gene>
    <name evidence="1" type="ORF">F4821DRAFT_23074</name>
</gene>
<name>A0ACC0CMT2_9PEZI</name>
<protein>
    <submittedName>
        <fullName evidence="1">Uncharacterized protein</fullName>
    </submittedName>
</protein>
<reference evidence="1 2" key="1">
    <citation type="journal article" date="2022" name="New Phytol.">
        <title>Ecological generalism drives hyperdiversity of secondary metabolite gene clusters in xylarialean endophytes.</title>
        <authorList>
            <person name="Franco M.E.E."/>
            <person name="Wisecaver J.H."/>
            <person name="Arnold A.E."/>
            <person name="Ju Y.M."/>
            <person name="Slot J.C."/>
            <person name="Ahrendt S."/>
            <person name="Moore L.P."/>
            <person name="Eastman K.E."/>
            <person name="Scott K."/>
            <person name="Konkel Z."/>
            <person name="Mondo S.J."/>
            <person name="Kuo A."/>
            <person name="Hayes R.D."/>
            <person name="Haridas S."/>
            <person name="Andreopoulos B."/>
            <person name="Riley R."/>
            <person name="LaButti K."/>
            <person name="Pangilinan J."/>
            <person name="Lipzen A."/>
            <person name="Amirebrahimi M."/>
            <person name="Yan J."/>
            <person name="Adam C."/>
            <person name="Keymanesh K."/>
            <person name="Ng V."/>
            <person name="Louie K."/>
            <person name="Northen T."/>
            <person name="Drula E."/>
            <person name="Henrissat B."/>
            <person name="Hsieh H.M."/>
            <person name="Youens-Clark K."/>
            <person name="Lutzoni F."/>
            <person name="Miadlikowska J."/>
            <person name="Eastwood D.C."/>
            <person name="Hamelin R.C."/>
            <person name="Grigoriev I.V."/>
            <person name="U'Ren J.M."/>
        </authorList>
    </citation>
    <scope>NUCLEOTIDE SEQUENCE [LARGE SCALE GENOMIC DNA]</scope>
    <source>
        <strain evidence="1 2">ER1909</strain>
    </source>
</reference>
<accession>A0ACC0CMT2</accession>
<comment type="caution">
    <text evidence="1">The sequence shown here is derived from an EMBL/GenBank/DDBJ whole genome shotgun (WGS) entry which is preliminary data.</text>
</comment>
<dbReference type="Proteomes" id="UP001497680">
    <property type="component" value="Unassembled WGS sequence"/>
</dbReference>
<dbReference type="EMBL" id="MU394389">
    <property type="protein sequence ID" value="KAI6081655.1"/>
    <property type="molecule type" value="Genomic_DNA"/>
</dbReference>
<keyword evidence="2" id="KW-1185">Reference proteome</keyword>
<evidence type="ECO:0000313" key="1">
    <source>
        <dbReference type="EMBL" id="KAI6081655.1"/>
    </source>
</evidence>
<organism evidence="1 2">
    <name type="scientific">Hypoxylon rubiginosum</name>
    <dbReference type="NCBI Taxonomy" id="110542"/>
    <lineage>
        <taxon>Eukaryota</taxon>
        <taxon>Fungi</taxon>
        <taxon>Dikarya</taxon>
        <taxon>Ascomycota</taxon>
        <taxon>Pezizomycotina</taxon>
        <taxon>Sordariomycetes</taxon>
        <taxon>Xylariomycetidae</taxon>
        <taxon>Xylariales</taxon>
        <taxon>Hypoxylaceae</taxon>
        <taxon>Hypoxylon</taxon>
    </lineage>
</organism>
<sequence>MPSILSSRPYSIKRGKYVFYFTFPCWLALAIVGTVFVGPGYPVSFTGDTMYDVPMSLVVDPNTARVFTAMSALVVVANPILTLLTWFVVPLICLRRREDGHIRGSIMISFHGFLIAVMVVVMILGERVASAKPAFDEVLSRFPDLMLATVQDKYNARIHDLRVGLAIELYSCLIISLSHVFVICLATFIPSKMKVPRRYEPTIQNSRVKQRQEEVLLPFRVPDNSSPVSGTIEDLFQLHEAQWMQSRAREEVAIHESLATNQTADNGSSDMEENNTSHMAENTYTNNTADNTPSHTSGENAAVSSLPRFESYQSWLINSLPIRFWQYRYLLIFVLFLNFVPDVVLVISATMSRSCDG</sequence>
<proteinExistence type="predicted"/>